<keyword evidence="2" id="KW-0238">DNA-binding</keyword>
<dbReference type="Gene3D" id="3.40.1410.10">
    <property type="entry name" value="Chorismate lyase-like"/>
    <property type="match status" value="1"/>
</dbReference>
<dbReference type="PANTHER" id="PTHR44846">
    <property type="entry name" value="MANNOSYL-D-GLYCERATE TRANSPORT/METABOLISM SYSTEM REPRESSOR MNGR-RELATED"/>
    <property type="match status" value="1"/>
</dbReference>
<dbReference type="InterPro" id="IPR050679">
    <property type="entry name" value="Bact_HTH_transcr_reg"/>
</dbReference>
<dbReference type="RefSeq" id="WP_278640579.1">
    <property type="nucleotide sequence ID" value="NZ_JAGZMZ010000023.1"/>
</dbReference>
<dbReference type="CDD" id="cd07377">
    <property type="entry name" value="WHTH_GntR"/>
    <property type="match status" value="1"/>
</dbReference>
<dbReference type="Proteomes" id="UP000753219">
    <property type="component" value="Unassembled WGS sequence"/>
</dbReference>
<dbReference type="Pfam" id="PF07702">
    <property type="entry name" value="UTRA"/>
    <property type="match status" value="1"/>
</dbReference>
<protein>
    <submittedName>
        <fullName evidence="5">GntR family transcriptional regulator</fullName>
    </submittedName>
</protein>
<proteinExistence type="predicted"/>
<feature type="domain" description="HTH gntR-type" evidence="4">
    <location>
        <begin position="1"/>
        <end position="65"/>
    </location>
</feature>
<keyword evidence="3" id="KW-0804">Transcription</keyword>
<dbReference type="PROSITE" id="PS50949">
    <property type="entry name" value="HTH_GNTR"/>
    <property type="match status" value="1"/>
</dbReference>
<evidence type="ECO:0000313" key="5">
    <source>
        <dbReference type="EMBL" id="MBS4884771.1"/>
    </source>
</evidence>
<dbReference type="SUPFAM" id="SSF46785">
    <property type="entry name" value="Winged helix' DNA-binding domain"/>
    <property type="match status" value="1"/>
</dbReference>
<organism evidence="5 6">
    <name type="scientific">Amedibacillus dolichus</name>
    <dbReference type="NCBI Taxonomy" id="31971"/>
    <lineage>
        <taxon>Bacteria</taxon>
        <taxon>Bacillati</taxon>
        <taxon>Bacillota</taxon>
        <taxon>Erysipelotrichia</taxon>
        <taxon>Erysipelotrichales</taxon>
        <taxon>Erysipelotrichaceae</taxon>
        <taxon>Amedibacillus</taxon>
    </lineage>
</organism>
<dbReference type="InterPro" id="IPR028978">
    <property type="entry name" value="Chorismate_lyase_/UTRA_dom_sf"/>
</dbReference>
<dbReference type="AlphaFoldDB" id="A0A942ZXG0"/>
<evidence type="ECO:0000256" key="1">
    <source>
        <dbReference type="ARBA" id="ARBA00023015"/>
    </source>
</evidence>
<evidence type="ECO:0000256" key="2">
    <source>
        <dbReference type="ARBA" id="ARBA00023125"/>
    </source>
</evidence>
<dbReference type="InterPro" id="IPR011663">
    <property type="entry name" value="UTRA"/>
</dbReference>
<dbReference type="Pfam" id="PF00392">
    <property type="entry name" value="GntR"/>
    <property type="match status" value="1"/>
</dbReference>
<name>A0A942ZXG0_9FIRM</name>
<evidence type="ECO:0000259" key="4">
    <source>
        <dbReference type="PROSITE" id="PS50949"/>
    </source>
</evidence>
<dbReference type="GO" id="GO:0003677">
    <property type="term" value="F:DNA binding"/>
    <property type="evidence" value="ECO:0007669"/>
    <property type="project" value="UniProtKB-KW"/>
</dbReference>
<dbReference type="PANTHER" id="PTHR44846:SF1">
    <property type="entry name" value="MANNOSYL-D-GLYCERATE TRANSPORT_METABOLISM SYSTEM REPRESSOR MNGR-RELATED"/>
    <property type="match status" value="1"/>
</dbReference>
<keyword evidence="1" id="KW-0805">Transcription regulation</keyword>
<dbReference type="InterPro" id="IPR000524">
    <property type="entry name" value="Tscrpt_reg_HTH_GntR"/>
</dbReference>
<sequence>MIVYEELKKKINNETYAPGQFLPSETELQQIYNVSRITVRRALADLEHDGIVKRIKGAGTKVLAKKKHSDLYKLLGFSEDAKQNGEEVTSVILKFSIEPAPVAVAEFLKIEPNEDVYYLKRLRLLDGRIAGIFETYISQRFDFKINIDEFDSKTLLYDFYEKHNVIIGTGTETIEAIMPNSQIRKELFMEKEEPIFLRQRITYSNLNVPIEFSKNYYKASRFTYVISLSR</sequence>
<dbReference type="SUPFAM" id="SSF64288">
    <property type="entry name" value="Chorismate lyase-like"/>
    <property type="match status" value="1"/>
</dbReference>
<dbReference type="EMBL" id="JAGZMZ010000023">
    <property type="protein sequence ID" value="MBS4884771.1"/>
    <property type="molecule type" value="Genomic_DNA"/>
</dbReference>
<dbReference type="PRINTS" id="PR00035">
    <property type="entry name" value="HTHGNTR"/>
</dbReference>
<dbReference type="GO" id="GO:0045892">
    <property type="term" value="P:negative regulation of DNA-templated transcription"/>
    <property type="evidence" value="ECO:0007669"/>
    <property type="project" value="TreeGrafter"/>
</dbReference>
<evidence type="ECO:0000256" key="3">
    <source>
        <dbReference type="ARBA" id="ARBA00023163"/>
    </source>
</evidence>
<dbReference type="Gene3D" id="1.10.10.10">
    <property type="entry name" value="Winged helix-like DNA-binding domain superfamily/Winged helix DNA-binding domain"/>
    <property type="match status" value="1"/>
</dbReference>
<dbReference type="SMART" id="SM00345">
    <property type="entry name" value="HTH_GNTR"/>
    <property type="match status" value="1"/>
</dbReference>
<gene>
    <name evidence="5" type="ORF">KHZ85_08395</name>
</gene>
<evidence type="ECO:0000313" key="6">
    <source>
        <dbReference type="Proteomes" id="UP000753219"/>
    </source>
</evidence>
<comment type="caution">
    <text evidence="5">The sequence shown here is derived from an EMBL/GenBank/DDBJ whole genome shotgun (WGS) entry which is preliminary data.</text>
</comment>
<dbReference type="InterPro" id="IPR036388">
    <property type="entry name" value="WH-like_DNA-bd_sf"/>
</dbReference>
<dbReference type="GO" id="GO:0003700">
    <property type="term" value="F:DNA-binding transcription factor activity"/>
    <property type="evidence" value="ECO:0007669"/>
    <property type="project" value="InterPro"/>
</dbReference>
<dbReference type="SMART" id="SM00866">
    <property type="entry name" value="UTRA"/>
    <property type="match status" value="1"/>
</dbReference>
<dbReference type="InterPro" id="IPR036390">
    <property type="entry name" value="WH_DNA-bd_sf"/>
</dbReference>
<accession>A0A942ZXG0</accession>
<reference evidence="5" key="1">
    <citation type="submission" date="2021-02" db="EMBL/GenBank/DDBJ databases">
        <title>Infant gut strain persistence is associated with maternal origin, phylogeny, and functional potential including surface adhesion and iron acquisition.</title>
        <authorList>
            <person name="Lou Y.C."/>
        </authorList>
    </citation>
    <scope>NUCLEOTIDE SEQUENCE</scope>
    <source>
        <strain evidence="5">L3_108_103G1_dasL3_108_103G1_concoct_2</strain>
    </source>
</reference>